<proteinExistence type="predicted"/>
<dbReference type="InParanoid" id="A0A5J5ETU6"/>
<organism evidence="2 3">
    <name type="scientific">Sphaerosporella brunnea</name>
    <dbReference type="NCBI Taxonomy" id="1250544"/>
    <lineage>
        <taxon>Eukaryota</taxon>
        <taxon>Fungi</taxon>
        <taxon>Dikarya</taxon>
        <taxon>Ascomycota</taxon>
        <taxon>Pezizomycotina</taxon>
        <taxon>Pezizomycetes</taxon>
        <taxon>Pezizales</taxon>
        <taxon>Pyronemataceae</taxon>
        <taxon>Sphaerosporella</taxon>
    </lineage>
</organism>
<sequence length="160" mass="17480">MAKTSGHSLIFASRVKSQTLELLLLWPGFGEQCASQQAAENGAAVPSLPSLLFSSLLSFHQTPTLNGINPTASSMIGGISHSKAKQQDFCVRYGGPIPRSSKSPCRREQPLHRRSFSTAPSPDDPSTDRYSRTGRNLLGNERPRLHARGRSQLLTPRLSR</sequence>
<keyword evidence="3" id="KW-1185">Reference proteome</keyword>
<evidence type="ECO:0000313" key="3">
    <source>
        <dbReference type="Proteomes" id="UP000326924"/>
    </source>
</evidence>
<reference evidence="2 3" key="1">
    <citation type="submission" date="2019-09" db="EMBL/GenBank/DDBJ databases">
        <title>Draft genome of the ectomycorrhizal ascomycete Sphaerosporella brunnea.</title>
        <authorList>
            <consortium name="DOE Joint Genome Institute"/>
            <person name="Benucci G.M."/>
            <person name="Marozzi G."/>
            <person name="Antonielli L."/>
            <person name="Sanchez S."/>
            <person name="Marco P."/>
            <person name="Wang X."/>
            <person name="Falini L.B."/>
            <person name="Barry K."/>
            <person name="Haridas S."/>
            <person name="Lipzen A."/>
            <person name="Labutti K."/>
            <person name="Grigoriev I.V."/>
            <person name="Murat C."/>
            <person name="Martin F."/>
            <person name="Albertini E."/>
            <person name="Donnini D."/>
            <person name="Bonito G."/>
        </authorList>
    </citation>
    <scope>NUCLEOTIDE SEQUENCE [LARGE SCALE GENOMIC DNA]</scope>
    <source>
        <strain evidence="2 3">Sb_GMNB300</strain>
    </source>
</reference>
<dbReference type="EMBL" id="VXIS01000114">
    <property type="protein sequence ID" value="KAA8903847.1"/>
    <property type="molecule type" value="Genomic_DNA"/>
</dbReference>
<feature type="region of interest" description="Disordered" evidence="1">
    <location>
        <begin position="92"/>
        <end position="160"/>
    </location>
</feature>
<dbReference type="AlphaFoldDB" id="A0A5J5ETU6"/>
<dbReference type="Proteomes" id="UP000326924">
    <property type="component" value="Unassembled WGS sequence"/>
</dbReference>
<comment type="caution">
    <text evidence="2">The sequence shown here is derived from an EMBL/GenBank/DDBJ whole genome shotgun (WGS) entry which is preliminary data.</text>
</comment>
<protein>
    <submittedName>
        <fullName evidence="2">Uncharacterized protein</fullName>
    </submittedName>
</protein>
<accession>A0A5J5ETU6</accession>
<gene>
    <name evidence="2" type="ORF">FN846DRAFT_953375</name>
</gene>
<evidence type="ECO:0000313" key="2">
    <source>
        <dbReference type="EMBL" id="KAA8903847.1"/>
    </source>
</evidence>
<name>A0A5J5ETU6_9PEZI</name>
<evidence type="ECO:0000256" key="1">
    <source>
        <dbReference type="SAM" id="MobiDB-lite"/>
    </source>
</evidence>